<comment type="caution">
    <text evidence="1">The sequence shown here is derived from an EMBL/GenBank/DDBJ whole genome shotgun (WGS) entry which is preliminary data.</text>
</comment>
<gene>
    <name evidence="1" type="ORF">GOODEAATRI_030698</name>
</gene>
<protein>
    <submittedName>
        <fullName evidence="1">Uncharacterized protein</fullName>
    </submittedName>
</protein>
<evidence type="ECO:0000313" key="2">
    <source>
        <dbReference type="Proteomes" id="UP001476798"/>
    </source>
</evidence>
<reference evidence="1 2" key="1">
    <citation type="submission" date="2021-06" db="EMBL/GenBank/DDBJ databases">
        <authorList>
            <person name="Palmer J.M."/>
        </authorList>
    </citation>
    <scope>NUCLEOTIDE SEQUENCE [LARGE SCALE GENOMIC DNA]</scope>
    <source>
        <strain evidence="1 2">GA_2019</strain>
        <tissue evidence="1">Muscle</tissue>
    </source>
</reference>
<dbReference type="EMBL" id="JAHRIO010044919">
    <property type="protein sequence ID" value="MEQ2173298.1"/>
    <property type="molecule type" value="Genomic_DNA"/>
</dbReference>
<keyword evidence="2" id="KW-1185">Reference proteome</keyword>
<name>A0ABV0NPN3_9TELE</name>
<evidence type="ECO:0000313" key="1">
    <source>
        <dbReference type="EMBL" id="MEQ2173298.1"/>
    </source>
</evidence>
<sequence>MPSAFTRRQLMPAVLQQAQTEAVFISHAVADRLPCWDAGLVAQPAATHHRPVMTCLSGDSAYLPVCSYLVSDRDETYS</sequence>
<organism evidence="1 2">
    <name type="scientific">Goodea atripinnis</name>
    <dbReference type="NCBI Taxonomy" id="208336"/>
    <lineage>
        <taxon>Eukaryota</taxon>
        <taxon>Metazoa</taxon>
        <taxon>Chordata</taxon>
        <taxon>Craniata</taxon>
        <taxon>Vertebrata</taxon>
        <taxon>Euteleostomi</taxon>
        <taxon>Actinopterygii</taxon>
        <taxon>Neopterygii</taxon>
        <taxon>Teleostei</taxon>
        <taxon>Neoteleostei</taxon>
        <taxon>Acanthomorphata</taxon>
        <taxon>Ovalentaria</taxon>
        <taxon>Atherinomorphae</taxon>
        <taxon>Cyprinodontiformes</taxon>
        <taxon>Goodeidae</taxon>
        <taxon>Goodea</taxon>
    </lineage>
</organism>
<accession>A0ABV0NPN3</accession>
<dbReference type="Proteomes" id="UP001476798">
    <property type="component" value="Unassembled WGS sequence"/>
</dbReference>
<proteinExistence type="predicted"/>